<comment type="caution">
    <text evidence="1">The sequence shown here is derived from an EMBL/GenBank/DDBJ whole genome shotgun (WGS) entry which is preliminary data.</text>
</comment>
<name>A0A096BES7_9BURK</name>
<dbReference type="OrthoDB" id="5292474at2"/>
<dbReference type="Proteomes" id="UP000029629">
    <property type="component" value="Unassembled WGS sequence"/>
</dbReference>
<gene>
    <name evidence="1" type="ORF">HMPREF2130_02690</name>
</gene>
<keyword evidence="2" id="KW-1185">Reference proteome</keyword>
<evidence type="ECO:0000313" key="1">
    <source>
        <dbReference type="EMBL" id="KGF31664.1"/>
    </source>
</evidence>
<proteinExistence type="predicted"/>
<dbReference type="Pfam" id="PF11227">
    <property type="entry name" value="DUF3025"/>
    <property type="match status" value="1"/>
</dbReference>
<dbReference type="EMBL" id="JRNI01000011">
    <property type="protein sequence ID" value="KGF31664.1"/>
    <property type="molecule type" value="Genomic_DNA"/>
</dbReference>
<reference evidence="1 2" key="1">
    <citation type="submission" date="2014-07" db="EMBL/GenBank/DDBJ databases">
        <authorList>
            <person name="McCorrison J."/>
            <person name="Sanka R."/>
            <person name="Torralba M."/>
            <person name="Gillis M."/>
            <person name="Haft D.H."/>
            <person name="Methe B."/>
            <person name="Sutton G."/>
            <person name="Nelson K.E."/>
        </authorList>
    </citation>
    <scope>NUCLEOTIDE SEQUENCE [LARGE SCALE GENOMIC DNA]</scope>
    <source>
        <strain evidence="1 2">DNF00040</strain>
    </source>
</reference>
<organism evidence="1 2">
    <name type="scientific">Oligella urethralis DNF00040</name>
    <dbReference type="NCBI Taxonomy" id="1401065"/>
    <lineage>
        <taxon>Bacteria</taxon>
        <taxon>Pseudomonadati</taxon>
        <taxon>Pseudomonadota</taxon>
        <taxon>Betaproteobacteria</taxon>
        <taxon>Burkholderiales</taxon>
        <taxon>Alcaligenaceae</taxon>
        <taxon>Oligella</taxon>
    </lineage>
</organism>
<dbReference type="eggNOG" id="ENOG502ZBX5">
    <property type="taxonomic scope" value="Bacteria"/>
</dbReference>
<sequence length="252" mass="28896">MLLPELRDLDLSPPYYDHWRAFIETTLLEMAKFDSVSELLNHLKASDFTKHFVPQAALPVGVAYESFIYDTDGIPTRDGPHDYFNALCWFLFTQSKSQLNRAQAAQIRQDGVYQQRGAVRDAITIIDENGLLLACSDSLWEALAQKQWQRAFVELREEWQYSQAVIFGHALMEKLLKPYKGICAHVIRIPQPMGTLDLNVVDRWLSAFLSADKLATKPYIPVPIFGIPGWHPLQQAAGFYEDKTVFRPPRIR</sequence>
<protein>
    <submittedName>
        <fullName evidence="1">Membrane protein</fullName>
    </submittedName>
</protein>
<accession>A0A096BES7</accession>
<dbReference type="InterPro" id="IPR021390">
    <property type="entry name" value="DUF3025"/>
</dbReference>
<evidence type="ECO:0000313" key="2">
    <source>
        <dbReference type="Proteomes" id="UP000029629"/>
    </source>
</evidence>
<dbReference type="AlphaFoldDB" id="A0A096BES7"/>